<organism evidence="2 3">
    <name type="scientific">Cellulomonas aerilata</name>
    <dbReference type="NCBI Taxonomy" id="515326"/>
    <lineage>
        <taxon>Bacteria</taxon>
        <taxon>Bacillati</taxon>
        <taxon>Actinomycetota</taxon>
        <taxon>Actinomycetes</taxon>
        <taxon>Micrococcales</taxon>
        <taxon>Cellulomonadaceae</taxon>
        <taxon>Cellulomonas</taxon>
    </lineage>
</organism>
<gene>
    <name evidence="2" type="ORF">CAE01nite_13830</name>
</gene>
<dbReference type="EMBL" id="BJYY01000011">
    <property type="protein sequence ID" value="GEO33658.1"/>
    <property type="molecule type" value="Genomic_DNA"/>
</dbReference>
<evidence type="ECO:0000313" key="3">
    <source>
        <dbReference type="Proteomes" id="UP000321181"/>
    </source>
</evidence>
<dbReference type="InterPro" id="IPR007076">
    <property type="entry name" value="TfoX_N"/>
</dbReference>
<reference evidence="2 3" key="1">
    <citation type="submission" date="2019-07" db="EMBL/GenBank/DDBJ databases">
        <title>Whole genome shotgun sequence of Cellulomonas aerilata NBRC 106308.</title>
        <authorList>
            <person name="Hosoyama A."/>
            <person name="Uohara A."/>
            <person name="Ohji S."/>
            <person name="Ichikawa N."/>
        </authorList>
    </citation>
    <scope>NUCLEOTIDE SEQUENCE [LARGE SCALE GENOMIC DNA]</scope>
    <source>
        <strain evidence="2 3">NBRC 106308</strain>
    </source>
</reference>
<keyword evidence="2" id="KW-0808">Transferase</keyword>
<dbReference type="Gene3D" id="3.30.1460.30">
    <property type="entry name" value="YgaC/TfoX-N like chaperone"/>
    <property type="match status" value="1"/>
</dbReference>
<evidence type="ECO:0000313" key="2">
    <source>
        <dbReference type="EMBL" id="GEO33658.1"/>
    </source>
</evidence>
<evidence type="ECO:0000259" key="1">
    <source>
        <dbReference type="Pfam" id="PF04993"/>
    </source>
</evidence>
<feature type="domain" description="TfoX N-terminal" evidence="1">
    <location>
        <begin position="21"/>
        <end position="105"/>
    </location>
</feature>
<sequence length="109" mass="11595">MTARGQGLADRVRALLPADRPVREVRMFGKLSFMVDDALVVAAGRDGDLLVRTDPGRHGELLGVRGAEPAAMGAGRTMGPGWITVTDDGLATDEQIAFWIGVGLQARPR</sequence>
<dbReference type="RefSeq" id="WP_146901976.1">
    <property type="nucleotide sequence ID" value="NZ_BAAARM010000002.1"/>
</dbReference>
<keyword evidence="2" id="KW-0489">Methyltransferase</keyword>
<dbReference type="GO" id="GO:0008168">
    <property type="term" value="F:methyltransferase activity"/>
    <property type="evidence" value="ECO:0007669"/>
    <property type="project" value="UniProtKB-KW"/>
</dbReference>
<comment type="caution">
    <text evidence="2">The sequence shown here is derived from an EMBL/GenBank/DDBJ whole genome shotgun (WGS) entry which is preliminary data.</text>
</comment>
<dbReference type="OrthoDB" id="214902at2"/>
<dbReference type="Pfam" id="PF04993">
    <property type="entry name" value="TfoX_N"/>
    <property type="match status" value="1"/>
</dbReference>
<keyword evidence="3" id="KW-1185">Reference proteome</keyword>
<name>A0A512DB20_9CELL</name>
<dbReference type="Proteomes" id="UP000321181">
    <property type="component" value="Unassembled WGS sequence"/>
</dbReference>
<dbReference type="AlphaFoldDB" id="A0A512DB20"/>
<proteinExistence type="predicted"/>
<protein>
    <submittedName>
        <fullName evidence="2">RNA methyltransferase</fullName>
    </submittedName>
</protein>
<accession>A0A512DB20</accession>
<dbReference type="GO" id="GO:0032259">
    <property type="term" value="P:methylation"/>
    <property type="evidence" value="ECO:0007669"/>
    <property type="project" value="UniProtKB-KW"/>
</dbReference>
<dbReference type="SUPFAM" id="SSF159894">
    <property type="entry name" value="YgaC/TfoX-N like"/>
    <property type="match status" value="1"/>
</dbReference>